<keyword evidence="1" id="KW-0489">Methyltransferase</keyword>
<reference evidence="1 2" key="1">
    <citation type="submission" date="2024-09" db="EMBL/GenBank/DDBJ databases">
        <authorList>
            <person name="Sun Q."/>
            <person name="Mori K."/>
        </authorList>
    </citation>
    <scope>NUCLEOTIDE SEQUENCE [LARGE SCALE GENOMIC DNA]</scope>
    <source>
        <strain evidence="1 2">NCAIM B.02529</strain>
    </source>
</reference>
<protein>
    <submittedName>
        <fullName evidence="1">Class I SAM-dependent methyltransferase</fullName>
        <ecNumber evidence="1">2.1.1.-</ecNumber>
    </submittedName>
</protein>
<keyword evidence="2" id="KW-1185">Reference proteome</keyword>
<proteinExistence type="predicted"/>
<dbReference type="RefSeq" id="WP_377348617.1">
    <property type="nucleotide sequence ID" value="NZ_JBHLTP010000011.1"/>
</dbReference>
<evidence type="ECO:0000313" key="2">
    <source>
        <dbReference type="Proteomes" id="UP001589836"/>
    </source>
</evidence>
<organism evidence="1 2">
    <name type="scientific">Pontibacillus salicampi</name>
    <dbReference type="NCBI Taxonomy" id="1449801"/>
    <lineage>
        <taxon>Bacteria</taxon>
        <taxon>Bacillati</taxon>
        <taxon>Bacillota</taxon>
        <taxon>Bacilli</taxon>
        <taxon>Bacillales</taxon>
        <taxon>Bacillaceae</taxon>
        <taxon>Pontibacillus</taxon>
    </lineage>
</organism>
<keyword evidence="1" id="KW-0808">Transferase</keyword>
<dbReference type="Pfam" id="PF13578">
    <property type="entry name" value="Methyltransf_24"/>
    <property type="match status" value="1"/>
</dbReference>
<dbReference type="GO" id="GO:0008168">
    <property type="term" value="F:methyltransferase activity"/>
    <property type="evidence" value="ECO:0007669"/>
    <property type="project" value="UniProtKB-KW"/>
</dbReference>
<comment type="caution">
    <text evidence="1">The sequence shown here is derived from an EMBL/GenBank/DDBJ whole genome shotgun (WGS) entry which is preliminary data.</text>
</comment>
<name>A0ABV6LQ61_9BACI</name>
<dbReference type="EC" id="2.1.1.-" evidence="1"/>
<dbReference type="Gene3D" id="3.40.50.150">
    <property type="entry name" value="Vaccinia Virus protein VP39"/>
    <property type="match status" value="1"/>
</dbReference>
<dbReference type="Proteomes" id="UP001589836">
    <property type="component" value="Unassembled WGS sequence"/>
</dbReference>
<evidence type="ECO:0000313" key="1">
    <source>
        <dbReference type="EMBL" id="MFC0524543.1"/>
    </source>
</evidence>
<dbReference type="EMBL" id="JBHLTP010000011">
    <property type="protein sequence ID" value="MFC0524543.1"/>
    <property type="molecule type" value="Genomic_DNA"/>
</dbReference>
<gene>
    <name evidence="1" type="ORF">ACFFGV_13285</name>
</gene>
<sequence>MKRFWAKLIFPILNHTNSKYIIEIGAFKGENTKNLVTFCQLKNGKLTVIDIDPQFDSNQYVQKFNHHYELIQNYSLQELPFLSGYDSVLIDGDHNWFTVYHELTIIDNKLKDDETFPIIFLHDVEWPYARRDMYYNPSSIPDEFLHPNSTGGVAPGCSDLIDLDRMDDVEGAINHGMNHALKEGGERNGVLTAIEDFLQTTSRAISFHRVSSFHGLGILSPSDPDLDSFIQDVIQRSGL</sequence>
<accession>A0ABV6LQ61</accession>
<dbReference type="InterPro" id="IPR029063">
    <property type="entry name" value="SAM-dependent_MTases_sf"/>
</dbReference>
<dbReference type="SUPFAM" id="SSF53335">
    <property type="entry name" value="S-adenosyl-L-methionine-dependent methyltransferases"/>
    <property type="match status" value="1"/>
</dbReference>
<dbReference type="GO" id="GO:0032259">
    <property type="term" value="P:methylation"/>
    <property type="evidence" value="ECO:0007669"/>
    <property type="project" value="UniProtKB-KW"/>
</dbReference>